<evidence type="ECO:0000313" key="4">
    <source>
        <dbReference type="Proteomes" id="UP000015102"/>
    </source>
</evidence>
<dbReference type="AlphaFoldDB" id="T1GA84"/>
<feature type="domain" description="EDR1/CTR1/ARMC3-like peptidase-like" evidence="2">
    <location>
        <begin position="21"/>
        <end position="67"/>
    </location>
</feature>
<name>T1GA84_MEGSC</name>
<reference evidence="4" key="1">
    <citation type="submission" date="2013-02" db="EMBL/GenBank/DDBJ databases">
        <authorList>
            <person name="Hughes D."/>
        </authorList>
    </citation>
    <scope>NUCLEOTIDE SEQUENCE</scope>
    <source>
        <strain>Durham</strain>
        <strain evidence="4">NC isolate 2 -- Noor lab</strain>
    </source>
</reference>
<dbReference type="InterPro" id="IPR052441">
    <property type="entry name" value="Armadillo-Ser/Thr_Kinase"/>
</dbReference>
<accession>T1GA84</accession>
<dbReference type="EnsemblMetazoa" id="MESCA000134-RA">
    <property type="protein sequence ID" value="MESCA000134-PA"/>
    <property type="gene ID" value="MESCA000134"/>
</dbReference>
<keyword evidence="1" id="KW-0677">Repeat</keyword>
<dbReference type="Pfam" id="PF14381">
    <property type="entry name" value="EDR1_CTR1_ARMC3_pept"/>
    <property type="match status" value="1"/>
</dbReference>
<dbReference type="PANTHER" id="PTHR46618:SF1">
    <property type="entry name" value="ARMADILLO REPEAT-CONTAINING PROTEIN 3"/>
    <property type="match status" value="1"/>
</dbReference>
<dbReference type="EMBL" id="CAQQ02074986">
    <property type="status" value="NOT_ANNOTATED_CDS"/>
    <property type="molecule type" value="Genomic_DNA"/>
</dbReference>
<evidence type="ECO:0000259" key="2">
    <source>
        <dbReference type="Pfam" id="PF14381"/>
    </source>
</evidence>
<proteinExistence type="predicted"/>
<organism evidence="3 4">
    <name type="scientific">Megaselia scalaris</name>
    <name type="common">Humpbacked fly</name>
    <name type="synonym">Phora scalaris</name>
    <dbReference type="NCBI Taxonomy" id="36166"/>
    <lineage>
        <taxon>Eukaryota</taxon>
        <taxon>Metazoa</taxon>
        <taxon>Ecdysozoa</taxon>
        <taxon>Arthropoda</taxon>
        <taxon>Hexapoda</taxon>
        <taxon>Insecta</taxon>
        <taxon>Pterygota</taxon>
        <taxon>Neoptera</taxon>
        <taxon>Endopterygota</taxon>
        <taxon>Diptera</taxon>
        <taxon>Brachycera</taxon>
        <taxon>Muscomorpha</taxon>
        <taxon>Platypezoidea</taxon>
        <taxon>Phoridae</taxon>
        <taxon>Megaseliini</taxon>
        <taxon>Megaselia</taxon>
    </lineage>
</organism>
<dbReference type="InterPro" id="IPR055164">
    <property type="entry name" value="EDR1/CTR1/ARMC3-like_pept-like"/>
</dbReference>
<dbReference type="HOGENOM" id="CLU_2457350_0_0_1"/>
<keyword evidence="4" id="KW-1185">Reference proteome</keyword>
<dbReference type="PANTHER" id="PTHR46618">
    <property type="entry name" value="ARMADILLO REPEAT-CONTAINING PROTEIN 3"/>
    <property type="match status" value="1"/>
</dbReference>
<evidence type="ECO:0000313" key="3">
    <source>
        <dbReference type="EnsemblMetazoa" id="MESCA000134-PA"/>
    </source>
</evidence>
<dbReference type="STRING" id="36166.T1GA84"/>
<sequence length="89" mass="9860">MCGNVPGQPLEICSEEFVLNHLNHLKYQLHCNVIPLGMIKFGGPCERAIMFKGLADQIGLPCSLVRSVDGRILFNEIPLPTPAKKLLNF</sequence>
<protein>
    <recommendedName>
        <fullName evidence="2">EDR1/CTR1/ARMC3-like peptidase-like domain-containing protein</fullName>
    </recommendedName>
</protein>
<evidence type="ECO:0000256" key="1">
    <source>
        <dbReference type="ARBA" id="ARBA00022737"/>
    </source>
</evidence>
<reference evidence="3" key="2">
    <citation type="submission" date="2015-06" db="UniProtKB">
        <authorList>
            <consortium name="EnsemblMetazoa"/>
        </authorList>
    </citation>
    <scope>IDENTIFICATION</scope>
</reference>
<dbReference type="Proteomes" id="UP000015102">
    <property type="component" value="Unassembled WGS sequence"/>
</dbReference>